<dbReference type="GO" id="GO:0016020">
    <property type="term" value="C:membrane"/>
    <property type="evidence" value="ECO:0007669"/>
    <property type="project" value="UniProtKB-SubCell"/>
</dbReference>
<feature type="transmembrane region" description="Helical" evidence="8">
    <location>
        <begin position="166"/>
        <end position="183"/>
    </location>
</feature>
<keyword evidence="3" id="KW-0813">Transport</keyword>
<feature type="transmembrane region" description="Helical" evidence="8">
    <location>
        <begin position="77"/>
        <end position="99"/>
    </location>
</feature>
<keyword evidence="6 8" id="KW-0472">Membrane</keyword>
<dbReference type="OrthoDB" id="416555at2759"/>
<accession>A0A0L0DNH3</accession>
<evidence type="ECO:0000256" key="6">
    <source>
        <dbReference type="ARBA" id="ARBA00023136"/>
    </source>
</evidence>
<feature type="transmembrane region" description="Helical" evidence="8">
    <location>
        <begin position="302"/>
        <end position="327"/>
    </location>
</feature>
<feature type="region of interest" description="Disordered" evidence="7">
    <location>
        <begin position="1"/>
        <end position="39"/>
    </location>
</feature>
<feature type="region of interest" description="Disordered" evidence="7">
    <location>
        <begin position="389"/>
        <end position="412"/>
    </location>
</feature>
<feature type="transmembrane region" description="Helical" evidence="8">
    <location>
        <begin position="243"/>
        <end position="268"/>
    </location>
</feature>
<protein>
    <submittedName>
        <fullName evidence="9">Drug/Metabolite transporter superfamily</fullName>
    </submittedName>
</protein>
<feature type="transmembrane region" description="Helical" evidence="8">
    <location>
        <begin position="366"/>
        <end position="384"/>
    </location>
</feature>
<keyword evidence="10" id="KW-1185">Reference proteome</keyword>
<feature type="transmembrane region" description="Helical" evidence="8">
    <location>
        <begin position="211"/>
        <end position="231"/>
    </location>
</feature>
<evidence type="ECO:0000313" key="10">
    <source>
        <dbReference type="Proteomes" id="UP000054408"/>
    </source>
</evidence>
<keyword evidence="4 8" id="KW-0812">Transmembrane</keyword>
<reference evidence="9 10" key="1">
    <citation type="submission" date="2010-05" db="EMBL/GenBank/DDBJ databases">
        <title>The Genome Sequence of Thecamonas trahens ATCC 50062.</title>
        <authorList>
            <consortium name="The Broad Institute Genome Sequencing Platform"/>
            <person name="Russ C."/>
            <person name="Cuomo C."/>
            <person name="Shea T."/>
            <person name="Young S.K."/>
            <person name="Zeng Q."/>
            <person name="Koehrsen M."/>
            <person name="Haas B."/>
            <person name="Borodovsky M."/>
            <person name="Guigo R."/>
            <person name="Alvarado L."/>
            <person name="Berlin A."/>
            <person name="Bochicchio J."/>
            <person name="Borenstein D."/>
            <person name="Chapman S."/>
            <person name="Chen Z."/>
            <person name="Freedman E."/>
            <person name="Gellesch M."/>
            <person name="Goldberg J."/>
            <person name="Griggs A."/>
            <person name="Gujja S."/>
            <person name="Heilman E."/>
            <person name="Heiman D."/>
            <person name="Hepburn T."/>
            <person name="Howarth C."/>
            <person name="Jen D."/>
            <person name="Larson L."/>
            <person name="Mehta T."/>
            <person name="Park D."/>
            <person name="Pearson M."/>
            <person name="Roberts A."/>
            <person name="Saif S."/>
            <person name="Shenoy N."/>
            <person name="Sisk P."/>
            <person name="Stolte C."/>
            <person name="Sykes S."/>
            <person name="Thomson T."/>
            <person name="Walk T."/>
            <person name="White J."/>
            <person name="Yandava C."/>
            <person name="Burger G."/>
            <person name="Gray M.W."/>
            <person name="Holland P.W.H."/>
            <person name="King N."/>
            <person name="Lang F.B.F."/>
            <person name="Roger A.J."/>
            <person name="Ruiz-Trillo I."/>
            <person name="Lander E."/>
            <person name="Nusbaum C."/>
        </authorList>
    </citation>
    <scope>NUCLEOTIDE SEQUENCE [LARGE SCALE GENOMIC DNA]</scope>
    <source>
        <strain evidence="9 10">ATCC 50062</strain>
    </source>
</reference>
<dbReference type="PANTHER" id="PTHR31326">
    <property type="entry name" value="PROTEIN CLT2, CHLOROPLASTIC"/>
    <property type="match status" value="1"/>
</dbReference>
<dbReference type="Pfam" id="PF08627">
    <property type="entry name" value="CRT-like"/>
    <property type="match status" value="1"/>
</dbReference>
<dbReference type="AlphaFoldDB" id="A0A0L0DNH3"/>
<evidence type="ECO:0000256" key="3">
    <source>
        <dbReference type="ARBA" id="ARBA00022448"/>
    </source>
</evidence>
<sequence length="522" mass="55463">MERTSSAYRTASRAEKGLALRNRQQSDGGGGGEREDQRGRPAPLPPALLGLCCVALVLFGAADRISFKLMADAMPHYVYFLHQLTMLVYIAAFFTPVILGGELRAVSWPLLRKFAVMGGIDCCCTLIVIMAAPHVAGPVQILLMQGVLPATLLATRIAFGRRYLWVHYLGAAIIVIGILFSILDPSTDDHAARSGSKPSSASNEPQSHRMAIVWGLFFFSFNIPAAISSVYKEWVFKTSETEISINLLNAWVSFFQFFFGLLFVPVVAPLEDTAFSDIPANFGDGAVCLFAHRENRSGDYCAGYTTIVVFLCLFCNVAWNVFILLIIKNATASLMFVANTLTIPLANLGFAVPFVVAGGPTPRSRITWEGIMALVVTLAGLAVYQTKAEPEDEATAPSPPPPKDHVNTPLLAPSASPLPLPPALGGSINASSTAPRAIGFGGTPSPSANIIASPLLVPSPSGHTRTSSSVVARSFGTRFGGASFTGLRMASTPTSGHIGVTGATPGSPGDAVWRPGRTYSQF</sequence>
<dbReference type="Proteomes" id="UP000054408">
    <property type="component" value="Unassembled WGS sequence"/>
</dbReference>
<evidence type="ECO:0000256" key="2">
    <source>
        <dbReference type="ARBA" id="ARBA00006690"/>
    </source>
</evidence>
<dbReference type="InterPro" id="IPR013936">
    <property type="entry name" value="CRT-like"/>
</dbReference>
<keyword evidence="5 8" id="KW-1133">Transmembrane helix</keyword>
<proteinExistence type="inferred from homology"/>
<organism evidence="9 10">
    <name type="scientific">Thecamonas trahens ATCC 50062</name>
    <dbReference type="NCBI Taxonomy" id="461836"/>
    <lineage>
        <taxon>Eukaryota</taxon>
        <taxon>Apusozoa</taxon>
        <taxon>Apusomonadida</taxon>
        <taxon>Apusomonadidae</taxon>
        <taxon>Thecamonas</taxon>
    </lineage>
</organism>
<comment type="subcellular location">
    <subcellularLocation>
        <location evidence="1">Membrane</location>
        <topology evidence="1">Multi-pass membrane protein</topology>
    </subcellularLocation>
</comment>
<feature type="transmembrane region" description="Helical" evidence="8">
    <location>
        <begin position="139"/>
        <end position="159"/>
    </location>
</feature>
<dbReference type="eggNOG" id="ENOG502QR5M">
    <property type="taxonomic scope" value="Eukaryota"/>
</dbReference>
<dbReference type="EMBL" id="GL349483">
    <property type="protein sequence ID" value="KNC53859.1"/>
    <property type="molecule type" value="Genomic_DNA"/>
</dbReference>
<feature type="transmembrane region" description="Helical" evidence="8">
    <location>
        <begin position="334"/>
        <end position="354"/>
    </location>
</feature>
<gene>
    <name evidence="9" type="ORF">AMSG_09810</name>
</gene>
<comment type="similarity">
    <text evidence="2">Belongs to the CRT-like transporter family.</text>
</comment>
<evidence type="ECO:0000256" key="7">
    <source>
        <dbReference type="SAM" id="MobiDB-lite"/>
    </source>
</evidence>
<dbReference type="RefSeq" id="XP_013754239.1">
    <property type="nucleotide sequence ID" value="XM_013898785.1"/>
</dbReference>
<dbReference type="GeneID" id="25568193"/>
<evidence type="ECO:0000256" key="8">
    <source>
        <dbReference type="SAM" id="Phobius"/>
    </source>
</evidence>
<evidence type="ECO:0000313" key="9">
    <source>
        <dbReference type="EMBL" id="KNC53859.1"/>
    </source>
</evidence>
<feature type="transmembrane region" description="Helical" evidence="8">
    <location>
        <begin position="44"/>
        <end position="62"/>
    </location>
</feature>
<dbReference type="OMA" id="FAHRENR"/>
<dbReference type="PANTHER" id="PTHR31326:SF1">
    <property type="entry name" value="PROTEIN CLT2, CHLOROPLASTIC"/>
    <property type="match status" value="1"/>
</dbReference>
<evidence type="ECO:0000256" key="4">
    <source>
        <dbReference type="ARBA" id="ARBA00022692"/>
    </source>
</evidence>
<feature type="transmembrane region" description="Helical" evidence="8">
    <location>
        <begin position="111"/>
        <end position="133"/>
    </location>
</feature>
<evidence type="ECO:0000256" key="1">
    <source>
        <dbReference type="ARBA" id="ARBA00004141"/>
    </source>
</evidence>
<name>A0A0L0DNH3_THETB</name>
<evidence type="ECO:0000256" key="5">
    <source>
        <dbReference type="ARBA" id="ARBA00022989"/>
    </source>
</evidence>